<dbReference type="GO" id="GO:0004601">
    <property type="term" value="F:peroxidase activity"/>
    <property type="evidence" value="ECO:0007669"/>
    <property type="project" value="InterPro"/>
</dbReference>
<feature type="region of interest" description="Disordered" evidence="7">
    <location>
        <begin position="47"/>
        <end position="73"/>
    </location>
</feature>
<name>A0A835BLX7_9POAL</name>
<dbReference type="PANTHER" id="PTHR46477:SF8">
    <property type="entry name" value="OS08G0257100 PROTEIN"/>
    <property type="match status" value="1"/>
</dbReference>
<protein>
    <recommendedName>
        <fullName evidence="8">Plant heme peroxidase family profile domain-containing protein</fullName>
    </recommendedName>
</protein>
<dbReference type="GO" id="GO:0020037">
    <property type="term" value="F:heme binding"/>
    <property type="evidence" value="ECO:0007669"/>
    <property type="project" value="InterPro"/>
</dbReference>
<evidence type="ECO:0000256" key="2">
    <source>
        <dbReference type="ARBA" id="ARBA00006873"/>
    </source>
</evidence>
<keyword evidence="6" id="KW-0408">Iron</keyword>
<dbReference type="AlphaFoldDB" id="A0A835BLX7"/>
<dbReference type="GO" id="GO:0006979">
    <property type="term" value="P:response to oxidative stress"/>
    <property type="evidence" value="ECO:0007669"/>
    <property type="project" value="InterPro"/>
</dbReference>
<dbReference type="PROSITE" id="PS00435">
    <property type="entry name" value="PEROXIDASE_1"/>
    <property type="match status" value="1"/>
</dbReference>
<keyword evidence="3" id="KW-0479">Metal-binding</keyword>
<dbReference type="OrthoDB" id="664025at2759"/>
<gene>
    <name evidence="9" type="ORF">HU200_033263</name>
</gene>
<evidence type="ECO:0000256" key="3">
    <source>
        <dbReference type="ARBA" id="ARBA00022723"/>
    </source>
</evidence>
<dbReference type="Gene3D" id="1.10.420.10">
    <property type="entry name" value="Peroxidase, domain 2"/>
    <property type="match status" value="1"/>
</dbReference>
<evidence type="ECO:0000313" key="10">
    <source>
        <dbReference type="Proteomes" id="UP000636709"/>
    </source>
</evidence>
<reference evidence="9" key="1">
    <citation type="submission" date="2020-07" db="EMBL/GenBank/DDBJ databases">
        <title>Genome sequence and genetic diversity analysis of an under-domesticated orphan crop, white fonio (Digitaria exilis).</title>
        <authorList>
            <person name="Bennetzen J.L."/>
            <person name="Chen S."/>
            <person name="Ma X."/>
            <person name="Wang X."/>
            <person name="Yssel A.E.J."/>
            <person name="Chaluvadi S.R."/>
            <person name="Johnson M."/>
            <person name="Gangashetty P."/>
            <person name="Hamidou F."/>
            <person name="Sanogo M.D."/>
            <person name="Zwaenepoel A."/>
            <person name="Wallace J."/>
            <person name="Van De Peer Y."/>
            <person name="Van Deynze A."/>
        </authorList>
    </citation>
    <scope>NUCLEOTIDE SEQUENCE</scope>
    <source>
        <tissue evidence="9">Leaves</tissue>
    </source>
</reference>
<evidence type="ECO:0000256" key="7">
    <source>
        <dbReference type="SAM" id="MobiDB-lite"/>
    </source>
</evidence>
<comment type="similarity">
    <text evidence="2">Belongs to the peroxidase family. Ascorbate peroxidase subfamily.</text>
</comment>
<evidence type="ECO:0000259" key="8">
    <source>
        <dbReference type="Pfam" id="PF00141"/>
    </source>
</evidence>
<keyword evidence="5" id="KW-0560">Oxidoreductase</keyword>
<dbReference type="InterPro" id="IPR002016">
    <property type="entry name" value="Haem_peroxidase"/>
</dbReference>
<feature type="compositionally biased region" description="Low complexity" evidence="7">
    <location>
        <begin position="570"/>
        <end position="582"/>
    </location>
</feature>
<dbReference type="PANTHER" id="PTHR46477">
    <property type="entry name" value="CYSTEINE/HISTIDINE-RICH C1 DOMAIN FAMILY PROTEIN"/>
    <property type="match status" value="1"/>
</dbReference>
<organism evidence="9 10">
    <name type="scientific">Digitaria exilis</name>
    <dbReference type="NCBI Taxonomy" id="1010633"/>
    <lineage>
        <taxon>Eukaryota</taxon>
        <taxon>Viridiplantae</taxon>
        <taxon>Streptophyta</taxon>
        <taxon>Embryophyta</taxon>
        <taxon>Tracheophyta</taxon>
        <taxon>Spermatophyta</taxon>
        <taxon>Magnoliopsida</taxon>
        <taxon>Liliopsida</taxon>
        <taxon>Poales</taxon>
        <taxon>Poaceae</taxon>
        <taxon>PACMAD clade</taxon>
        <taxon>Panicoideae</taxon>
        <taxon>Panicodae</taxon>
        <taxon>Paniceae</taxon>
        <taxon>Anthephorinae</taxon>
        <taxon>Digitaria</taxon>
    </lineage>
</organism>
<dbReference type="InterPro" id="IPR010255">
    <property type="entry name" value="Haem_peroxidase_sf"/>
</dbReference>
<proteinExistence type="inferred from homology"/>
<comment type="caution">
    <text evidence="9">The sequence shown here is derived from an EMBL/GenBank/DDBJ whole genome shotgun (WGS) entry which is preliminary data.</text>
</comment>
<keyword evidence="4" id="KW-0106">Calcium</keyword>
<feature type="region of interest" description="Disordered" evidence="7">
    <location>
        <begin position="562"/>
        <end position="582"/>
    </location>
</feature>
<dbReference type="SUPFAM" id="SSF48113">
    <property type="entry name" value="Heme-dependent peroxidases"/>
    <property type="match status" value="1"/>
</dbReference>
<dbReference type="InterPro" id="IPR019793">
    <property type="entry name" value="Peroxidases_heam-ligand_BS"/>
</dbReference>
<dbReference type="EMBL" id="JACEFO010001795">
    <property type="protein sequence ID" value="KAF8701932.1"/>
    <property type="molecule type" value="Genomic_DNA"/>
</dbReference>
<evidence type="ECO:0000313" key="9">
    <source>
        <dbReference type="EMBL" id="KAF8701932.1"/>
    </source>
</evidence>
<evidence type="ECO:0000256" key="1">
    <source>
        <dbReference type="ARBA" id="ARBA00001970"/>
    </source>
</evidence>
<dbReference type="Pfam" id="PF00141">
    <property type="entry name" value="peroxidase"/>
    <property type="match status" value="1"/>
</dbReference>
<evidence type="ECO:0000256" key="6">
    <source>
        <dbReference type="ARBA" id="ARBA00023004"/>
    </source>
</evidence>
<evidence type="ECO:0000256" key="4">
    <source>
        <dbReference type="ARBA" id="ARBA00022837"/>
    </source>
</evidence>
<feature type="domain" description="Plant heme peroxidase family profile" evidence="8">
    <location>
        <begin position="596"/>
        <end position="642"/>
    </location>
</feature>
<dbReference type="GO" id="GO:0046872">
    <property type="term" value="F:metal ion binding"/>
    <property type="evidence" value="ECO:0007669"/>
    <property type="project" value="UniProtKB-KW"/>
</dbReference>
<keyword evidence="10" id="KW-1185">Reference proteome</keyword>
<sequence length="672" mass="71803">MAGIKKGVPVPLPTVPCLSSLHCADALRCAHWPRRVPLAPARVSQPLQCRRSPGTRAAPSASTRAVPSPTQPPPLQHHLFDGREFRFLPTPPPPDDERTVCDACGEPAHGFVYHYSGGDKDLHPCCASLPRTITLHGGYAFKLCPSASRGCCALCGEKVRRKFWAYRWRNVNNGGPTSTRRRAGHGARLTIGVLAAAASFRQACRPWRPPFGMQNLAAGNARSGGTRDFGPVQAQHGTRFLGLGRHGPYVVPGLGCLLGPACWPSTARPRPARGLTARSARVIYKAPHLLPSQSQTLALSIFHFSPSRRTSSSPRLHLHLLSSSRLDDLDAWILAVAVLLPTLDGQIYAARILLPLSGNQIYAAGNSGRNPSHLGLGLWPGRRGASTTLTRGFLSSPPSSFSLTTTMTWVSLSCWEGSPADQSQTMSTAGREAGSGKKRSKAWLDFDEIFEYPNGKKAIVPPRHARSLPCRAAAQHGTKVPSGRVGLGRIGLGGPSRLAIAVAVTSRLAAHPPATSLPEKFLIWASFCRAVRLFPAPARAHGSPSLRPHLPVTSRLAVGEFLPRRPPLPRTTTPASPRAATRPSCWTTASKVHAQCGVFKLPPPTASMDYLLSALKNASLADLVALSGAHTIDKANCSAFGAVPAGGDDDMITKRVTETCSLLSGRQWRGVV</sequence>
<comment type="cofactor">
    <cofactor evidence="1">
        <name>heme b</name>
        <dbReference type="ChEBI" id="CHEBI:60344"/>
    </cofactor>
</comment>
<accession>A0A835BLX7</accession>
<dbReference type="Proteomes" id="UP000636709">
    <property type="component" value="Unassembled WGS sequence"/>
</dbReference>
<dbReference type="InterPro" id="IPR046349">
    <property type="entry name" value="C1-like_sf"/>
</dbReference>
<dbReference type="SUPFAM" id="SSF57889">
    <property type="entry name" value="Cysteine-rich domain"/>
    <property type="match status" value="1"/>
</dbReference>
<evidence type="ECO:0000256" key="5">
    <source>
        <dbReference type="ARBA" id="ARBA00023002"/>
    </source>
</evidence>